<feature type="transmembrane region" description="Helical" evidence="7">
    <location>
        <begin position="179"/>
        <end position="212"/>
    </location>
</feature>
<dbReference type="Pfam" id="PF01478">
    <property type="entry name" value="Peptidase_A24"/>
    <property type="match status" value="1"/>
</dbReference>
<evidence type="ECO:0000259" key="8">
    <source>
        <dbReference type="Pfam" id="PF01478"/>
    </source>
</evidence>
<organism evidence="10 11">
    <name type="scientific">Pontibacillus salicampi</name>
    <dbReference type="NCBI Taxonomy" id="1449801"/>
    <lineage>
        <taxon>Bacteria</taxon>
        <taxon>Bacillati</taxon>
        <taxon>Bacillota</taxon>
        <taxon>Bacilli</taxon>
        <taxon>Bacillales</taxon>
        <taxon>Bacillaceae</taxon>
        <taxon>Pontibacillus</taxon>
    </lineage>
</organism>
<dbReference type="EC" id="3.4.23.-" evidence="10"/>
<dbReference type="PANTHER" id="PTHR30487:SF0">
    <property type="entry name" value="PREPILIN LEADER PEPTIDASE_N-METHYLTRANSFERASE-RELATED"/>
    <property type="match status" value="1"/>
</dbReference>
<gene>
    <name evidence="10" type="ORF">ACFFGV_02445</name>
</gene>
<evidence type="ECO:0000313" key="10">
    <source>
        <dbReference type="EMBL" id="MFC0522449.1"/>
    </source>
</evidence>
<feature type="transmembrane region" description="Helical" evidence="7">
    <location>
        <begin position="100"/>
        <end position="116"/>
    </location>
</feature>
<comment type="caution">
    <text evidence="10">The sequence shown here is derived from an EMBL/GenBank/DDBJ whole genome shotgun (WGS) entry which is preliminary data.</text>
</comment>
<name>A0ABV6LJG4_9BACI</name>
<evidence type="ECO:0000313" key="11">
    <source>
        <dbReference type="Proteomes" id="UP001589836"/>
    </source>
</evidence>
<evidence type="ECO:0000256" key="5">
    <source>
        <dbReference type="ARBA" id="ARBA00022989"/>
    </source>
</evidence>
<dbReference type="RefSeq" id="WP_377344980.1">
    <property type="nucleotide sequence ID" value="NZ_JBHLTP010000003.1"/>
</dbReference>
<dbReference type="Proteomes" id="UP001589836">
    <property type="component" value="Unassembled WGS sequence"/>
</dbReference>
<keyword evidence="3" id="KW-1003">Cell membrane</keyword>
<feature type="transmembrane region" description="Helical" evidence="7">
    <location>
        <begin position="123"/>
        <end position="141"/>
    </location>
</feature>
<dbReference type="InterPro" id="IPR000045">
    <property type="entry name" value="Prepilin_IV_endopep_pep"/>
</dbReference>
<evidence type="ECO:0000256" key="1">
    <source>
        <dbReference type="ARBA" id="ARBA00004651"/>
    </source>
</evidence>
<keyword evidence="11" id="KW-1185">Reference proteome</keyword>
<evidence type="ECO:0000256" key="3">
    <source>
        <dbReference type="ARBA" id="ARBA00022475"/>
    </source>
</evidence>
<evidence type="ECO:0000256" key="6">
    <source>
        <dbReference type="ARBA" id="ARBA00023136"/>
    </source>
</evidence>
<comment type="subcellular location">
    <subcellularLocation>
        <location evidence="1">Cell membrane</location>
        <topology evidence="1">Multi-pass membrane protein</topology>
    </subcellularLocation>
</comment>
<evidence type="ECO:0000259" key="9">
    <source>
        <dbReference type="Pfam" id="PF06750"/>
    </source>
</evidence>
<dbReference type="GO" id="GO:0016787">
    <property type="term" value="F:hydrolase activity"/>
    <property type="evidence" value="ECO:0007669"/>
    <property type="project" value="UniProtKB-KW"/>
</dbReference>
<evidence type="ECO:0000256" key="4">
    <source>
        <dbReference type="ARBA" id="ARBA00022692"/>
    </source>
</evidence>
<sequence>MTAFLTSYTFLIGLMFGSFYNVVGLRVAQSEGFFSSRSRCPRCGHTLSWVELIPVVSFLLQRGKCRSCATRISYLYPLVEVTTAVLFVVSLMMFGFQMELWLSLALMSLFMIVFVSDMTYMIIPDKVLLFFLPIFVILRFLEPLSPWYASILGAIVGGGLLAIIIIVSKGGMGAGDMKLFALLGIVLGVKKVLLALFLSTLTGAVISGMLVIMGIIDRKKPIPFGPYIILGSIVAYLVGESMIDWYVTTLFR</sequence>
<proteinExistence type="inferred from homology"/>
<evidence type="ECO:0000256" key="7">
    <source>
        <dbReference type="SAM" id="Phobius"/>
    </source>
</evidence>
<reference evidence="10 11" key="1">
    <citation type="submission" date="2024-09" db="EMBL/GenBank/DDBJ databases">
        <authorList>
            <person name="Sun Q."/>
            <person name="Mori K."/>
        </authorList>
    </citation>
    <scope>NUCLEOTIDE SEQUENCE [LARGE SCALE GENOMIC DNA]</scope>
    <source>
        <strain evidence="10 11">NCAIM B.02529</strain>
    </source>
</reference>
<dbReference type="InterPro" id="IPR010627">
    <property type="entry name" value="Prepilin_pept_A24_N"/>
</dbReference>
<keyword evidence="6 7" id="KW-0472">Membrane</keyword>
<dbReference type="Gene3D" id="1.20.120.1220">
    <property type="match status" value="1"/>
</dbReference>
<dbReference type="InterPro" id="IPR050882">
    <property type="entry name" value="Prepilin_peptidase/N-MTase"/>
</dbReference>
<evidence type="ECO:0000256" key="2">
    <source>
        <dbReference type="ARBA" id="ARBA00005801"/>
    </source>
</evidence>
<feature type="domain" description="Prepilin peptidase A24 N-terminal" evidence="9">
    <location>
        <begin position="11"/>
        <end position="94"/>
    </location>
</feature>
<dbReference type="Pfam" id="PF06750">
    <property type="entry name" value="A24_N_bact"/>
    <property type="match status" value="1"/>
</dbReference>
<comment type="similarity">
    <text evidence="2">Belongs to the peptidase A24 family.</text>
</comment>
<protein>
    <submittedName>
        <fullName evidence="10">Prepilin peptidase</fullName>
        <ecNumber evidence="10">3.4.23.-</ecNumber>
    </submittedName>
</protein>
<dbReference type="PANTHER" id="PTHR30487">
    <property type="entry name" value="TYPE 4 PREPILIN-LIKE PROTEINS LEADER PEPTIDE-PROCESSING ENZYME"/>
    <property type="match status" value="1"/>
</dbReference>
<feature type="transmembrane region" description="Helical" evidence="7">
    <location>
        <begin position="147"/>
        <end position="167"/>
    </location>
</feature>
<keyword evidence="5 7" id="KW-1133">Transmembrane helix</keyword>
<feature type="transmembrane region" description="Helical" evidence="7">
    <location>
        <begin position="224"/>
        <end position="247"/>
    </location>
</feature>
<keyword evidence="4 7" id="KW-0812">Transmembrane</keyword>
<dbReference type="EMBL" id="JBHLTP010000003">
    <property type="protein sequence ID" value="MFC0522449.1"/>
    <property type="molecule type" value="Genomic_DNA"/>
</dbReference>
<keyword evidence="10" id="KW-0378">Hydrolase</keyword>
<feature type="transmembrane region" description="Helical" evidence="7">
    <location>
        <begin position="6"/>
        <end position="28"/>
    </location>
</feature>
<feature type="transmembrane region" description="Helical" evidence="7">
    <location>
        <begin position="74"/>
        <end position="94"/>
    </location>
</feature>
<accession>A0ABV6LJG4</accession>
<feature type="domain" description="Prepilin type IV endopeptidase peptidase" evidence="8">
    <location>
        <begin position="105"/>
        <end position="207"/>
    </location>
</feature>